<dbReference type="Gene3D" id="2.60.40.10">
    <property type="entry name" value="Immunoglobulins"/>
    <property type="match status" value="1"/>
</dbReference>
<feature type="non-terminal residue" evidence="2">
    <location>
        <position position="55"/>
    </location>
</feature>
<name>X1BJD9_9ZZZZ</name>
<protein>
    <recommendedName>
        <fullName evidence="1">PKD domain-containing protein</fullName>
    </recommendedName>
</protein>
<reference evidence="2" key="1">
    <citation type="journal article" date="2014" name="Front. Microbiol.">
        <title>High frequency of phylogenetically diverse reductive dehalogenase-homologous genes in deep subseafloor sedimentary metagenomes.</title>
        <authorList>
            <person name="Kawai M."/>
            <person name="Futagami T."/>
            <person name="Toyoda A."/>
            <person name="Takaki Y."/>
            <person name="Nishi S."/>
            <person name="Hori S."/>
            <person name="Arai W."/>
            <person name="Tsubouchi T."/>
            <person name="Morono Y."/>
            <person name="Uchiyama I."/>
            <person name="Ito T."/>
            <person name="Fujiyama A."/>
            <person name="Inagaki F."/>
            <person name="Takami H."/>
        </authorList>
    </citation>
    <scope>NUCLEOTIDE SEQUENCE</scope>
    <source>
        <strain evidence="2">Expedition CK06-06</strain>
    </source>
</reference>
<dbReference type="SUPFAM" id="SSF49299">
    <property type="entry name" value="PKD domain"/>
    <property type="match status" value="1"/>
</dbReference>
<comment type="caution">
    <text evidence="2">The sequence shown here is derived from an EMBL/GenBank/DDBJ whole genome shotgun (WGS) entry which is preliminary data.</text>
</comment>
<dbReference type="InterPro" id="IPR000601">
    <property type="entry name" value="PKD_dom"/>
</dbReference>
<gene>
    <name evidence="2" type="ORF">S01H4_49016</name>
</gene>
<proteinExistence type="predicted"/>
<dbReference type="AlphaFoldDB" id="X1BJD9"/>
<evidence type="ECO:0000259" key="1">
    <source>
        <dbReference type="PROSITE" id="PS50093"/>
    </source>
</evidence>
<dbReference type="EMBL" id="BART01027677">
    <property type="protein sequence ID" value="GAG95984.1"/>
    <property type="molecule type" value="Genomic_DNA"/>
</dbReference>
<dbReference type="PROSITE" id="PS50093">
    <property type="entry name" value="PKD"/>
    <property type="match status" value="1"/>
</dbReference>
<dbReference type="InterPro" id="IPR035986">
    <property type="entry name" value="PKD_dom_sf"/>
</dbReference>
<dbReference type="InterPro" id="IPR013783">
    <property type="entry name" value="Ig-like_fold"/>
</dbReference>
<feature type="domain" description="PKD" evidence="1">
    <location>
        <begin position="24"/>
        <end position="55"/>
    </location>
</feature>
<dbReference type="Pfam" id="PF18911">
    <property type="entry name" value="PKD_4"/>
    <property type="match status" value="1"/>
</dbReference>
<accession>X1BJD9</accession>
<dbReference type="CDD" id="cd00146">
    <property type="entry name" value="PKD"/>
    <property type="match status" value="1"/>
</dbReference>
<organism evidence="2">
    <name type="scientific">marine sediment metagenome</name>
    <dbReference type="NCBI Taxonomy" id="412755"/>
    <lineage>
        <taxon>unclassified sequences</taxon>
        <taxon>metagenomes</taxon>
        <taxon>ecological metagenomes</taxon>
    </lineage>
</organism>
<evidence type="ECO:0000313" key="2">
    <source>
        <dbReference type="EMBL" id="GAG95984.1"/>
    </source>
</evidence>
<sequence>MGKLLTKALGNYLTEQVGKVLDFYNFGDGSSSTLQNPSHTYTQSGNFTAKLTVID</sequence>